<gene>
    <name evidence="1" type="ORF">ORPV_1015</name>
</gene>
<dbReference type="GeneID" id="35381670"/>
<dbReference type="Proteomes" id="UP000236316">
    <property type="component" value="Segment"/>
</dbReference>
<name>A0A2I2L633_9VIRU</name>
<protein>
    <submittedName>
        <fullName evidence="1">Uncharacterized protein</fullName>
    </submittedName>
</protein>
<dbReference type="RefSeq" id="YP_009449221.1">
    <property type="nucleotide sequence ID" value="NC_036594.1"/>
</dbReference>
<reference evidence="1" key="1">
    <citation type="submission" date="2017-08" db="EMBL/GenBank/DDBJ databases">
        <authorList>
            <consortium name="Urmite Genomes"/>
        </authorList>
    </citation>
    <scope>NUCLEOTIDE SEQUENCE [LARGE SCALE GENOMIC DNA]</scope>
    <source>
        <strain evidence="1">IHUMI-LCC2</strain>
    </source>
</reference>
<keyword evidence="2" id="KW-1185">Reference proteome</keyword>
<evidence type="ECO:0000313" key="2">
    <source>
        <dbReference type="Proteomes" id="UP000236316"/>
    </source>
</evidence>
<organism evidence="1">
    <name type="scientific">Orpheovirus IHUMI-LCC2</name>
    <dbReference type="NCBI Taxonomy" id="2023057"/>
    <lineage>
        <taxon>Viruses</taxon>
        <taxon>Varidnaviria</taxon>
        <taxon>Bamfordvirae</taxon>
        <taxon>Nucleocytoviricota</taxon>
        <taxon>Megaviricetes</taxon>
        <taxon>Pimascovirales</taxon>
        <taxon>Ocovirineae</taxon>
        <taxon>Orpheoviridae</taxon>
        <taxon>Alphaorpheovirus</taxon>
        <taxon>Alphaorpheovirus massiliense</taxon>
    </lineage>
</organism>
<dbReference type="KEGG" id="vg:35381670"/>
<accession>A0A2I2L633</accession>
<dbReference type="EMBL" id="LT906555">
    <property type="protein sequence ID" value="SNW62919.1"/>
    <property type="molecule type" value="Genomic_DNA"/>
</dbReference>
<evidence type="ECO:0000313" key="1">
    <source>
        <dbReference type="EMBL" id="SNW62919.1"/>
    </source>
</evidence>
<proteinExistence type="predicted"/>
<sequence>MSNIKSESQILQECETFFKDRLTYHGISYEGLCSFLKKTEGIVTGSFIISCLLGKKFYHDIDIFISREVKGENLCKTFEGVMLDKEYYKGVEFNKTPVSVSNKDKMTLSYHRSADLQNVKIDICTTDKYNNAKDYIEAHTNFDFLRSYFDGDNFVFNFDIITFYYNPTGRLEFIENTYFDIVYDPWGLDTCIPNVRTEKASRTMPDGSTHEYNISIDEYTDDQYDLGTLSQSLKLLYDLNVDANYVGLKDCKYTSLFKIPNDMMSCISKVLSNRYNTHNINFDEDKASKYLQYDRKVASSVEVIHPDIDKDRNIKELIINIYEKIRKMYQNSDKGKEDNAKKYTMYRLYKTLMRCVKYESYGVHILNVDDYFKTYELDLFDQNYI</sequence>